<comment type="caution">
    <text evidence="2">The sequence shown here is derived from an EMBL/GenBank/DDBJ whole genome shotgun (WGS) entry which is preliminary data.</text>
</comment>
<evidence type="ECO:0000313" key="3">
    <source>
        <dbReference type="Proteomes" id="UP000246991"/>
    </source>
</evidence>
<keyword evidence="3" id="KW-1185">Reference proteome</keyword>
<dbReference type="AlphaFoldDB" id="A0A317SRL8"/>
<dbReference type="Proteomes" id="UP000246991">
    <property type="component" value="Unassembled WGS sequence"/>
</dbReference>
<accession>A0A317SRL8</accession>
<organism evidence="2 3">
    <name type="scientific">Tuber magnatum</name>
    <name type="common">white Piedmont truffle</name>
    <dbReference type="NCBI Taxonomy" id="42249"/>
    <lineage>
        <taxon>Eukaryota</taxon>
        <taxon>Fungi</taxon>
        <taxon>Dikarya</taxon>
        <taxon>Ascomycota</taxon>
        <taxon>Pezizomycotina</taxon>
        <taxon>Pezizomycetes</taxon>
        <taxon>Pezizales</taxon>
        <taxon>Tuberaceae</taxon>
        <taxon>Tuber</taxon>
    </lineage>
</organism>
<name>A0A317SRL8_9PEZI</name>
<sequence length="148" mass="17235">MPHRPRGRSRGGLTIFWISRDSSPKDFRPLMPVIWVDNSPPAIEPDDQYPEGEGYDEAEMQRWVLYGDEDDDEYGDEFAGGYGDGAGMMMFGEVRLVEVPWMEEGEEEGRISRVVGLVGIAIVIFFVGLYGFWEWRWWLFWVLMEEEI</sequence>
<keyword evidence="1" id="KW-1133">Transmembrane helix</keyword>
<feature type="transmembrane region" description="Helical" evidence="1">
    <location>
        <begin position="114"/>
        <end position="133"/>
    </location>
</feature>
<keyword evidence="1" id="KW-0472">Membrane</keyword>
<reference evidence="2 3" key="1">
    <citation type="submission" date="2018-03" db="EMBL/GenBank/DDBJ databases">
        <title>Genomes of Pezizomycetes fungi and the evolution of truffles.</title>
        <authorList>
            <person name="Murat C."/>
            <person name="Payen T."/>
            <person name="Noel B."/>
            <person name="Kuo A."/>
            <person name="Martin F.M."/>
        </authorList>
    </citation>
    <scope>NUCLEOTIDE SEQUENCE [LARGE SCALE GENOMIC DNA]</scope>
    <source>
        <strain evidence="2">091103-1</strain>
    </source>
</reference>
<dbReference type="EMBL" id="PYWC01000026">
    <property type="protein sequence ID" value="PWW77135.1"/>
    <property type="molecule type" value="Genomic_DNA"/>
</dbReference>
<protein>
    <submittedName>
        <fullName evidence="2">Uncharacterized protein</fullName>
    </submittedName>
</protein>
<proteinExistence type="predicted"/>
<keyword evidence="1" id="KW-0812">Transmembrane</keyword>
<evidence type="ECO:0000256" key="1">
    <source>
        <dbReference type="SAM" id="Phobius"/>
    </source>
</evidence>
<evidence type="ECO:0000313" key="2">
    <source>
        <dbReference type="EMBL" id="PWW77135.1"/>
    </source>
</evidence>
<gene>
    <name evidence="2" type="ORF">C7212DRAFT_342942</name>
</gene>